<organism evidence="1 2">
    <name type="scientific">Persicobacter diffluens</name>
    <dbReference type="NCBI Taxonomy" id="981"/>
    <lineage>
        <taxon>Bacteria</taxon>
        <taxon>Pseudomonadati</taxon>
        <taxon>Bacteroidota</taxon>
        <taxon>Cytophagia</taxon>
        <taxon>Cytophagales</taxon>
        <taxon>Persicobacteraceae</taxon>
        <taxon>Persicobacter</taxon>
    </lineage>
</organism>
<proteinExistence type="predicted"/>
<evidence type="ECO:0000313" key="1">
    <source>
        <dbReference type="EMBL" id="GJM60553.1"/>
    </source>
</evidence>
<name>A0AAN5AL64_9BACT</name>
<protein>
    <submittedName>
        <fullName evidence="1">Uncharacterized protein</fullName>
    </submittedName>
</protein>
<keyword evidence="2" id="KW-1185">Reference proteome</keyword>
<reference evidence="1 2" key="1">
    <citation type="submission" date="2021-12" db="EMBL/GenBank/DDBJ databases">
        <title>Genome sequencing of bacteria with rrn-lacking chromosome and rrn-plasmid.</title>
        <authorList>
            <person name="Anda M."/>
            <person name="Iwasaki W."/>
        </authorList>
    </citation>
    <scope>NUCLEOTIDE SEQUENCE [LARGE SCALE GENOMIC DNA]</scope>
    <source>
        <strain evidence="1 2">NBRC 15940</strain>
    </source>
</reference>
<accession>A0AAN5AL64</accession>
<gene>
    <name evidence="1" type="ORF">PEDI_11050</name>
</gene>
<dbReference type="AlphaFoldDB" id="A0AAN5AL64"/>
<comment type="caution">
    <text evidence="1">The sequence shown here is derived from an EMBL/GenBank/DDBJ whole genome shotgun (WGS) entry which is preliminary data.</text>
</comment>
<sequence length="34" mass="3920">MADLAFYEKALNAQFMAKIIFCDFREVDYNPTGS</sequence>
<dbReference type="Proteomes" id="UP001310022">
    <property type="component" value="Unassembled WGS sequence"/>
</dbReference>
<evidence type="ECO:0000313" key="2">
    <source>
        <dbReference type="Proteomes" id="UP001310022"/>
    </source>
</evidence>
<dbReference type="EMBL" id="BQKE01000001">
    <property type="protein sequence ID" value="GJM60553.1"/>
    <property type="molecule type" value="Genomic_DNA"/>
</dbReference>